<protein>
    <submittedName>
        <fullName evidence="2">Uncharacterized protein</fullName>
    </submittedName>
</protein>
<proteinExistence type="predicted"/>
<organism evidence="2 3">
    <name type="scientific">Halopenitus persicus</name>
    <dbReference type="NCBI Taxonomy" id="1048396"/>
    <lineage>
        <taxon>Archaea</taxon>
        <taxon>Methanobacteriati</taxon>
        <taxon>Methanobacteriota</taxon>
        <taxon>Stenosarchaea group</taxon>
        <taxon>Halobacteria</taxon>
        <taxon>Halobacteriales</taxon>
        <taxon>Haloferacaceae</taxon>
        <taxon>Halopenitus</taxon>
    </lineage>
</organism>
<gene>
    <name evidence="2" type="ORF">SAMN05216564_101448</name>
</gene>
<dbReference type="AlphaFoldDB" id="A0A1H3EJ32"/>
<dbReference type="EMBL" id="FNPC01000001">
    <property type="protein sequence ID" value="SDX78208.1"/>
    <property type="molecule type" value="Genomic_DNA"/>
</dbReference>
<evidence type="ECO:0000256" key="1">
    <source>
        <dbReference type="SAM" id="MobiDB-lite"/>
    </source>
</evidence>
<keyword evidence="3" id="KW-1185">Reference proteome</keyword>
<dbReference type="RefSeq" id="WP_021072838.1">
    <property type="nucleotide sequence ID" value="NZ_FNPC01000001.1"/>
</dbReference>
<evidence type="ECO:0000313" key="3">
    <source>
        <dbReference type="Proteomes" id="UP000199079"/>
    </source>
</evidence>
<dbReference type="GeneID" id="43839632"/>
<feature type="region of interest" description="Disordered" evidence="1">
    <location>
        <begin position="23"/>
        <end position="45"/>
    </location>
</feature>
<reference evidence="3" key="1">
    <citation type="submission" date="2016-10" db="EMBL/GenBank/DDBJ databases">
        <authorList>
            <person name="Varghese N."/>
            <person name="Submissions S."/>
        </authorList>
    </citation>
    <scope>NUCLEOTIDE SEQUENCE [LARGE SCALE GENOMIC DNA]</scope>
    <source>
        <strain evidence="3">DC30,IBRC 10041,KCTC 4046</strain>
    </source>
</reference>
<accession>A0A1H3EJ32</accession>
<dbReference type="Proteomes" id="UP000199079">
    <property type="component" value="Unassembled WGS sequence"/>
</dbReference>
<name>A0A1H3EJ32_9EURY</name>
<sequence>MNGRTPDTPTGTSRSRVAEWAALVGEDVPEDRPSEDRVPDDDPDR</sequence>
<evidence type="ECO:0000313" key="2">
    <source>
        <dbReference type="EMBL" id="SDX78208.1"/>
    </source>
</evidence>
<dbReference type="OrthoDB" id="336942at2157"/>